<comment type="caution">
    <text evidence="1">The sequence shown here is derived from an EMBL/GenBank/DDBJ whole genome shotgun (WGS) entry which is preliminary data.</text>
</comment>
<reference evidence="1" key="1">
    <citation type="journal article" date="2014" name="Int. J. Syst. Evol. Microbiol.">
        <title>Complete genome sequence of Corynebacterium casei LMG S-19264T (=DSM 44701T), isolated from a smear-ripened cheese.</title>
        <authorList>
            <consortium name="US DOE Joint Genome Institute (JGI-PGF)"/>
            <person name="Walter F."/>
            <person name="Albersmeier A."/>
            <person name="Kalinowski J."/>
            <person name="Ruckert C."/>
        </authorList>
    </citation>
    <scope>NUCLEOTIDE SEQUENCE</scope>
    <source>
        <strain evidence="1">CGMCC 4.3508</strain>
    </source>
</reference>
<gene>
    <name evidence="1" type="ORF">GCM10011588_46930</name>
</gene>
<evidence type="ECO:0008006" key="3">
    <source>
        <dbReference type="Google" id="ProtNLM"/>
    </source>
</evidence>
<dbReference type="AlphaFoldDB" id="A0A917VVJ4"/>
<evidence type="ECO:0000313" key="2">
    <source>
        <dbReference type="Proteomes" id="UP000638263"/>
    </source>
</evidence>
<reference evidence="1" key="2">
    <citation type="submission" date="2020-09" db="EMBL/GenBank/DDBJ databases">
        <authorList>
            <person name="Sun Q."/>
            <person name="Zhou Y."/>
        </authorList>
    </citation>
    <scope>NUCLEOTIDE SEQUENCE</scope>
    <source>
        <strain evidence="1">CGMCC 4.3508</strain>
    </source>
</reference>
<keyword evidence="2" id="KW-1185">Reference proteome</keyword>
<organism evidence="1 2">
    <name type="scientific">Nocardia jinanensis</name>
    <dbReference type="NCBI Taxonomy" id="382504"/>
    <lineage>
        <taxon>Bacteria</taxon>
        <taxon>Bacillati</taxon>
        <taxon>Actinomycetota</taxon>
        <taxon>Actinomycetes</taxon>
        <taxon>Mycobacteriales</taxon>
        <taxon>Nocardiaceae</taxon>
        <taxon>Nocardia</taxon>
    </lineage>
</organism>
<dbReference type="EMBL" id="BMMH01000010">
    <property type="protein sequence ID" value="GGL26739.1"/>
    <property type="molecule type" value="Genomic_DNA"/>
</dbReference>
<proteinExistence type="predicted"/>
<evidence type="ECO:0000313" key="1">
    <source>
        <dbReference type="EMBL" id="GGL26739.1"/>
    </source>
</evidence>
<dbReference type="Proteomes" id="UP000638263">
    <property type="component" value="Unassembled WGS sequence"/>
</dbReference>
<sequence length="115" mass="11862">MRIAAEARGEIDMLMDIAAVQGIAGELRGSAGEINAAALRAADCLRGFESSDAGRDYRTTGERLGQGLADISRYLFSWANCVNDCGTALRASADSCAGVDQATATNLGAVAGVFE</sequence>
<name>A0A917VVJ4_9NOCA</name>
<accession>A0A917VVJ4</accession>
<protein>
    <recommendedName>
        <fullName evidence="3">ESX-1 secretion-associated protein</fullName>
    </recommendedName>
</protein>